<feature type="domain" description="Microtubule-associated serine/threonine-protein kinase pre-PK" evidence="1">
    <location>
        <begin position="165"/>
        <end position="264"/>
    </location>
</feature>
<dbReference type="Pfam" id="PF08926">
    <property type="entry name" value="DUF1908"/>
    <property type="match status" value="1"/>
</dbReference>
<dbReference type="AlphaFoldDB" id="A0A158P9Y1"/>
<dbReference type="GO" id="GO:0000287">
    <property type="term" value="F:magnesium ion binding"/>
    <property type="evidence" value="ECO:0007669"/>
    <property type="project" value="InterPro"/>
</dbReference>
<reference evidence="3" key="2">
    <citation type="submission" date="2016-04" db="UniProtKB">
        <authorList>
            <consortium name="WormBaseParasite"/>
        </authorList>
    </citation>
    <scope>IDENTIFICATION</scope>
</reference>
<evidence type="ECO:0000259" key="1">
    <source>
        <dbReference type="Pfam" id="PF08926"/>
    </source>
</evidence>
<protein>
    <submittedName>
        <fullName evidence="3">DUF1908 domain-containing protein</fullName>
    </submittedName>
</protein>
<dbReference type="Proteomes" id="UP000035642">
    <property type="component" value="Unassembled WGS sequence"/>
</dbReference>
<keyword evidence="2" id="KW-1185">Reference proteome</keyword>
<accession>A0A158P9Y1</accession>
<evidence type="ECO:0000313" key="2">
    <source>
        <dbReference type="Proteomes" id="UP000035642"/>
    </source>
</evidence>
<reference evidence="2" key="1">
    <citation type="submission" date="2012-09" db="EMBL/GenBank/DDBJ databases">
        <authorList>
            <person name="Martin A.A."/>
        </authorList>
    </citation>
    <scope>NUCLEOTIDE SEQUENCE</scope>
</reference>
<dbReference type="STRING" id="6313.A0A158P9Y1"/>
<organism evidence="2 3">
    <name type="scientific">Angiostrongylus cantonensis</name>
    <name type="common">Rat lungworm</name>
    <dbReference type="NCBI Taxonomy" id="6313"/>
    <lineage>
        <taxon>Eukaryota</taxon>
        <taxon>Metazoa</taxon>
        <taxon>Ecdysozoa</taxon>
        <taxon>Nematoda</taxon>
        <taxon>Chromadorea</taxon>
        <taxon>Rhabditida</taxon>
        <taxon>Rhabditina</taxon>
        <taxon>Rhabditomorpha</taxon>
        <taxon>Strongyloidea</taxon>
        <taxon>Metastrongylidae</taxon>
        <taxon>Angiostrongylus</taxon>
    </lineage>
</organism>
<dbReference type="GO" id="GO:0004674">
    <property type="term" value="F:protein serine/threonine kinase activity"/>
    <property type="evidence" value="ECO:0007669"/>
    <property type="project" value="InterPro"/>
</dbReference>
<sequence>MAEVTFLEKETELLSYSAAFREENQSPSRLSGPGEQFLNLKSSLQVSTTVYRRIELAARTALLDALLPAASPSWCNELAIGRSAALGMFAGRRSTTTTFVHSSAAEESPWRRFPTMMARITEAGRRSRQKECTPGTVGRSVSCFAMGASVASAVTPLSPCCLSPVTQLRSQYSSSEHLSEMMECMRVGAARVDSNESCPSAEDTQSTNFRPRNATTNFSSPINFNTEFHLNVVNRNSVYKERFPKAKSQMEEKLTAFVAEHAPLSGGSSSGDAELVSDAVSNRRSMVNFFFCISFFCLFFW</sequence>
<name>A0A158P9Y1_ANGCA</name>
<proteinExistence type="predicted"/>
<dbReference type="WBParaSite" id="ACAC_0000876101-mRNA-1">
    <property type="protein sequence ID" value="ACAC_0000876101-mRNA-1"/>
    <property type="gene ID" value="ACAC_0000876101"/>
</dbReference>
<dbReference type="GO" id="GO:0005524">
    <property type="term" value="F:ATP binding"/>
    <property type="evidence" value="ECO:0007669"/>
    <property type="project" value="InterPro"/>
</dbReference>
<dbReference type="InterPro" id="IPR015022">
    <property type="entry name" value="MAST_pre-PK_dom"/>
</dbReference>
<evidence type="ECO:0000313" key="3">
    <source>
        <dbReference type="WBParaSite" id="ACAC_0000876101-mRNA-1"/>
    </source>
</evidence>